<dbReference type="InterPro" id="IPR013783">
    <property type="entry name" value="Ig-like_fold"/>
</dbReference>
<evidence type="ECO:0000259" key="4">
    <source>
        <dbReference type="PROSITE" id="PS50853"/>
    </source>
</evidence>
<dbReference type="OrthoDB" id="6423202at2759"/>
<evidence type="ECO:0000313" key="5">
    <source>
        <dbReference type="EMBL" id="GBM32863.1"/>
    </source>
</evidence>
<dbReference type="Gene3D" id="2.60.40.10">
    <property type="entry name" value="Immunoglobulins"/>
    <property type="match status" value="3"/>
</dbReference>
<dbReference type="GO" id="GO:0007156">
    <property type="term" value="P:homophilic cell adhesion via plasma membrane adhesion molecules"/>
    <property type="evidence" value="ECO:0007669"/>
    <property type="project" value="TreeGrafter"/>
</dbReference>
<dbReference type="InterPro" id="IPR036179">
    <property type="entry name" value="Ig-like_dom_sf"/>
</dbReference>
<dbReference type="GO" id="GO:0070593">
    <property type="term" value="P:dendrite self-avoidance"/>
    <property type="evidence" value="ECO:0007669"/>
    <property type="project" value="TreeGrafter"/>
</dbReference>
<dbReference type="AlphaFoldDB" id="A0A4Y2EUG7"/>
<dbReference type="PROSITE" id="PS50835">
    <property type="entry name" value="IG_LIKE"/>
    <property type="match status" value="2"/>
</dbReference>
<dbReference type="CDD" id="cd00063">
    <property type="entry name" value="FN3"/>
    <property type="match status" value="1"/>
</dbReference>
<organism evidence="5 6">
    <name type="scientific">Araneus ventricosus</name>
    <name type="common">Orbweaver spider</name>
    <name type="synonym">Epeira ventricosa</name>
    <dbReference type="NCBI Taxonomy" id="182803"/>
    <lineage>
        <taxon>Eukaryota</taxon>
        <taxon>Metazoa</taxon>
        <taxon>Ecdysozoa</taxon>
        <taxon>Arthropoda</taxon>
        <taxon>Chelicerata</taxon>
        <taxon>Arachnida</taxon>
        <taxon>Araneae</taxon>
        <taxon>Araneomorphae</taxon>
        <taxon>Entelegynae</taxon>
        <taxon>Araneoidea</taxon>
        <taxon>Araneidae</taxon>
        <taxon>Araneus</taxon>
    </lineage>
</organism>
<dbReference type="Pfam" id="PF00041">
    <property type="entry name" value="fn3"/>
    <property type="match status" value="1"/>
</dbReference>
<dbReference type="EMBL" id="BGPR01000719">
    <property type="protein sequence ID" value="GBM32863.1"/>
    <property type="molecule type" value="Genomic_DNA"/>
</dbReference>
<dbReference type="FunFam" id="2.60.40.10:FF:000104">
    <property type="entry name" value="Down syndrome cell adhesion molecule b"/>
    <property type="match status" value="1"/>
</dbReference>
<dbReference type="InterPro" id="IPR003961">
    <property type="entry name" value="FN3_dom"/>
</dbReference>
<evidence type="ECO:0000256" key="1">
    <source>
        <dbReference type="ARBA" id="ARBA00022737"/>
    </source>
</evidence>
<accession>A0A4Y2EUG7</accession>
<dbReference type="Pfam" id="PF07679">
    <property type="entry name" value="I-set"/>
    <property type="match status" value="1"/>
</dbReference>
<evidence type="ECO:0000313" key="6">
    <source>
        <dbReference type="Proteomes" id="UP000499080"/>
    </source>
</evidence>
<feature type="domain" description="Fibronectin type-III" evidence="4">
    <location>
        <begin position="301"/>
        <end position="396"/>
    </location>
</feature>
<name>A0A4Y2EUG7_ARAVE</name>
<dbReference type="SUPFAM" id="SSF48726">
    <property type="entry name" value="Immunoglobulin"/>
    <property type="match status" value="2"/>
</dbReference>
<dbReference type="PROSITE" id="PS50853">
    <property type="entry name" value="FN3"/>
    <property type="match status" value="1"/>
</dbReference>
<dbReference type="FunFam" id="2.60.40.10:FF:000719">
    <property type="entry name" value="nephrin isoform X1"/>
    <property type="match status" value="1"/>
</dbReference>
<dbReference type="PANTHER" id="PTHR10075:SF100">
    <property type="entry name" value="FASCICLIN-2"/>
    <property type="match status" value="1"/>
</dbReference>
<dbReference type="InterPro" id="IPR013098">
    <property type="entry name" value="Ig_I-set"/>
</dbReference>
<dbReference type="SMART" id="SM00060">
    <property type="entry name" value="FN3"/>
    <property type="match status" value="1"/>
</dbReference>
<reference evidence="5 6" key="1">
    <citation type="journal article" date="2019" name="Sci. Rep.">
        <title>Orb-weaving spider Araneus ventricosus genome elucidates the spidroin gene catalogue.</title>
        <authorList>
            <person name="Kono N."/>
            <person name="Nakamura H."/>
            <person name="Ohtoshi R."/>
            <person name="Moran D.A.P."/>
            <person name="Shinohara A."/>
            <person name="Yoshida Y."/>
            <person name="Fujiwara M."/>
            <person name="Mori M."/>
            <person name="Tomita M."/>
            <person name="Arakawa K."/>
        </authorList>
    </citation>
    <scope>NUCLEOTIDE SEQUENCE [LARGE SCALE GENOMIC DNA]</scope>
</reference>
<dbReference type="GO" id="GO:0007411">
    <property type="term" value="P:axon guidance"/>
    <property type="evidence" value="ECO:0007669"/>
    <property type="project" value="TreeGrafter"/>
</dbReference>
<dbReference type="InterPro" id="IPR036116">
    <property type="entry name" value="FN3_sf"/>
</dbReference>
<dbReference type="InterPro" id="IPR003599">
    <property type="entry name" value="Ig_sub"/>
</dbReference>
<sequence length="402" mass="45808">MTFSFLILKWPESHERWPKLVRHYLMRAKTFGNVIYTDDSKTQSRVGCAFFHFQTNNEIYSELFRLSDEATVFLAEVVGIRQAVKYIIGRQLRLILLYAVPPRWRIEPGDTSVTKSRSAVVDCQADGFPIPRIRWTRAEGDVASEFRPISSSSRLHVFENGSLVIHSVEEGDDGHYLCQATNGIGQGLSKVIRLSVHVAAHFKSKFRAESVRKGEDAKLICEAIGDRPLQITWLKDKQSFEPQMDLRYELTETVLGSGTTSELTIRRADRRDSALYTCIASNAFGQDDTNIQLIMQEPPDSPQDVKVLEFGSRTAKLGWSAPYSGNSPITQYILHYKEEADRWQQKSWNITIPGSENNAVVRGLQPVTFYHFRLYAENILGRSEPSNVVHLRMDQEGNIYKL</sequence>
<comment type="caution">
    <text evidence="5">The sequence shown here is derived from an EMBL/GenBank/DDBJ whole genome shotgun (WGS) entry which is preliminary data.</text>
</comment>
<keyword evidence="2" id="KW-0393">Immunoglobulin domain</keyword>
<dbReference type="Pfam" id="PF13927">
    <property type="entry name" value="Ig_3"/>
    <property type="match status" value="1"/>
</dbReference>
<dbReference type="InterPro" id="IPR007110">
    <property type="entry name" value="Ig-like_dom"/>
</dbReference>
<dbReference type="GO" id="GO:0098632">
    <property type="term" value="F:cell-cell adhesion mediator activity"/>
    <property type="evidence" value="ECO:0007669"/>
    <property type="project" value="TreeGrafter"/>
</dbReference>
<feature type="domain" description="Ig-like" evidence="3">
    <location>
        <begin position="102"/>
        <end position="195"/>
    </location>
</feature>
<evidence type="ECO:0000259" key="3">
    <source>
        <dbReference type="PROSITE" id="PS50835"/>
    </source>
</evidence>
<dbReference type="SUPFAM" id="SSF49265">
    <property type="entry name" value="Fibronectin type III"/>
    <property type="match status" value="1"/>
</dbReference>
<evidence type="ECO:0000256" key="2">
    <source>
        <dbReference type="ARBA" id="ARBA00023319"/>
    </source>
</evidence>
<dbReference type="InterPro" id="IPR003598">
    <property type="entry name" value="Ig_sub2"/>
</dbReference>
<gene>
    <name evidence="5" type="primary">DSCAML1_0</name>
    <name evidence="5" type="ORF">AVEN_21736_1</name>
</gene>
<dbReference type="GO" id="GO:0005886">
    <property type="term" value="C:plasma membrane"/>
    <property type="evidence" value="ECO:0007669"/>
    <property type="project" value="TreeGrafter"/>
</dbReference>
<feature type="domain" description="Ig-like" evidence="3">
    <location>
        <begin position="211"/>
        <end position="292"/>
    </location>
</feature>
<keyword evidence="6" id="KW-1185">Reference proteome</keyword>
<dbReference type="GO" id="GO:0030424">
    <property type="term" value="C:axon"/>
    <property type="evidence" value="ECO:0007669"/>
    <property type="project" value="TreeGrafter"/>
</dbReference>
<dbReference type="SMART" id="SM00408">
    <property type="entry name" value="IGc2"/>
    <property type="match status" value="2"/>
</dbReference>
<dbReference type="Proteomes" id="UP000499080">
    <property type="component" value="Unassembled WGS sequence"/>
</dbReference>
<protein>
    <submittedName>
        <fullName evidence="5">Down syndrome cell adhesion molecule-like protein 1</fullName>
    </submittedName>
</protein>
<dbReference type="PANTHER" id="PTHR10075">
    <property type="entry name" value="BASIGIN RELATED"/>
    <property type="match status" value="1"/>
</dbReference>
<dbReference type="SMART" id="SM00409">
    <property type="entry name" value="IG"/>
    <property type="match status" value="2"/>
</dbReference>
<keyword evidence="1" id="KW-0677">Repeat</keyword>
<proteinExistence type="predicted"/>